<keyword evidence="1" id="KW-0472">Membrane</keyword>
<evidence type="ECO:0000313" key="3">
    <source>
        <dbReference type="Proteomes" id="UP000675880"/>
    </source>
</evidence>
<proteinExistence type="predicted"/>
<name>A0ABN7M4K6_9BACT</name>
<accession>A0ABN7M4K6</accession>
<sequence length="405" mass="44827">MKRVSGDSQRRHGVHAPVHRPLWVIGIGVTVAGLLLVVRAQADHREHAPHADSRGHVVTGEGRAIPGAAFRVFWGTGKETLEASGLTADDQAAAMQTVVDAFALMLQHRVDYPRFDESLTKAALKQVVIEPLVVNDEGKTFPFLVTRTKEPGQVILLINAASLKEKGYLHHPDSLAPVLAREFQWVVSKADTAPKAKMLAAERDLKTAPIRTDQEIAELSGEERTQLLQALFETYLKTVDDLKSLDGQPYYEVGAKTPVPPTQQDSTTKLYEIRVRDALQHIVREPYFQKHTPKAVIHLLNGRVWTVAFVKIDQRDWATRTRVLPEEKAVVVGVRNQRVQPAAVLVNVHRMAAPDDPFYADTQGLPMGALSTDQLARVIALEIQQNIQEKSLSGHTAQDALTTPK</sequence>
<reference evidence="2 3" key="1">
    <citation type="submission" date="2021-02" db="EMBL/GenBank/DDBJ databases">
        <authorList>
            <person name="Han P."/>
        </authorList>
    </citation>
    <scope>NUCLEOTIDE SEQUENCE [LARGE SCALE GENOMIC DNA]</scope>
    <source>
        <strain evidence="2">Candidatus Nitrospira sp. ZN2</strain>
    </source>
</reference>
<keyword evidence="1" id="KW-0812">Transmembrane</keyword>
<evidence type="ECO:0000313" key="2">
    <source>
        <dbReference type="EMBL" id="CAE6785325.1"/>
    </source>
</evidence>
<keyword evidence="3" id="KW-1185">Reference proteome</keyword>
<evidence type="ECO:0000256" key="1">
    <source>
        <dbReference type="SAM" id="Phobius"/>
    </source>
</evidence>
<protein>
    <submittedName>
        <fullName evidence="2">Uncharacterized protein</fullName>
    </submittedName>
</protein>
<feature type="transmembrane region" description="Helical" evidence="1">
    <location>
        <begin position="21"/>
        <end position="40"/>
    </location>
</feature>
<keyword evidence="1" id="KW-1133">Transmembrane helix</keyword>
<comment type="caution">
    <text evidence="2">The sequence shown here is derived from an EMBL/GenBank/DDBJ whole genome shotgun (WGS) entry which is preliminary data.</text>
</comment>
<dbReference type="RefSeq" id="WP_213043676.1">
    <property type="nucleotide sequence ID" value="NZ_CAJNBJ010000018.1"/>
</dbReference>
<dbReference type="Proteomes" id="UP000675880">
    <property type="component" value="Unassembled WGS sequence"/>
</dbReference>
<dbReference type="EMBL" id="CAJNBJ010000018">
    <property type="protein sequence ID" value="CAE6785325.1"/>
    <property type="molecule type" value="Genomic_DNA"/>
</dbReference>
<organism evidence="2 3">
    <name type="scientific">Nitrospira defluvii</name>
    <dbReference type="NCBI Taxonomy" id="330214"/>
    <lineage>
        <taxon>Bacteria</taxon>
        <taxon>Pseudomonadati</taxon>
        <taxon>Nitrospirota</taxon>
        <taxon>Nitrospiria</taxon>
        <taxon>Nitrospirales</taxon>
        <taxon>Nitrospiraceae</taxon>
        <taxon>Nitrospira</taxon>
    </lineage>
</organism>
<gene>
    <name evidence="2" type="ORF">NSPZN2_50080</name>
</gene>